<dbReference type="GO" id="GO:0016301">
    <property type="term" value="F:kinase activity"/>
    <property type="evidence" value="ECO:0007669"/>
    <property type="project" value="UniProtKB-KW"/>
</dbReference>
<dbReference type="PANTHER" id="PTHR10584:SF166">
    <property type="entry name" value="RIBOKINASE"/>
    <property type="match status" value="1"/>
</dbReference>
<evidence type="ECO:0000259" key="3">
    <source>
        <dbReference type="Pfam" id="PF00294"/>
    </source>
</evidence>
<dbReference type="AlphaFoldDB" id="A0A1F4TKE7"/>
<dbReference type="Proteomes" id="UP000177309">
    <property type="component" value="Unassembled WGS sequence"/>
</dbReference>
<protein>
    <submittedName>
        <fullName evidence="4">Sugar kinase</fullName>
    </submittedName>
</protein>
<sequence length="306" mass="34152">MSVLVVGTIALDTVQTPFGEKKDILGGSGVYAATAASFFGPAAIVGVVGSDFPQEHLEYLKSRKINTESIQTMAGETFRWSGYYEYDMNQAHTKDTRLNVLLSFDPKLTAEQKKSDYVFLANLDPELQLKVLDQLEEPKLIAMDTMDFWINSKREALKKVISRVDIVLINDAEARQFMETPNLPVAAAKIIKLGAKAVIIKKGEHGALLFSEGVHFSAPSYPQEMLRDPTGAGDSFAGGFMGYLAKTDDRSEKNIRRAIIMGSVLASFNVEDFSLERMRRLQPSEISTRFNEFKKFSEFEILEVKI</sequence>
<proteinExistence type="predicted"/>
<evidence type="ECO:0000256" key="2">
    <source>
        <dbReference type="ARBA" id="ARBA00022777"/>
    </source>
</evidence>
<evidence type="ECO:0000313" key="5">
    <source>
        <dbReference type="Proteomes" id="UP000177309"/>
    </source>
</evidence>
<organism evidence="4 5">
    <name type="scientific">candidate division WOR-1 bacterium RIFOXYC2_FULL_41_25</name>
    <dbReference type="NCBI Taxonomy" id="1802586"/>
    <lineage>
        <taxon>Bacteria</taxon>
        <taxon>Bacillati</taxon>
        <taxon>Saganbacteria</taxon>
    </lineage>
</organism>
<dbReference type="PANTHER" id="PTHR10584">
    <property type="entry name" value="SUGAR KINASE"/>
    <property type="match status" value="1"/>
</dbReference>
<name>A0A1F4TKE7_UNCSA</name>
<dbReference type="EMBL" id="MEUI01000039">
    <property type="protein sequence ID" value="OGC33154.1"/>
    <property type="molecule type" value="Genomic_DNA"/>
</dbReference>
<feature type="domain" description="Carbohydrate kinase PfkB" evidence="3">
    <location>
        <begin position="25"/>
        <end position="273"/>
    </location>
</feature>
<dbReference type="Gene3D" id="3.40.1190.20">
    <property type="match status" value="1"/>
</dbReference>
<keyword evidence="1" id="KW-0808">Transferase</keyword>
<evidence type="ECO:0000256" key="1">
    <source>
        <dbReference type="ARBA" id="ARBA00022679"/>
    </source>
</evidence>
<dbReference type="SUPFAM" id="SSF53613">
    <property type="entry name" value="Ribokinase-like"/>
    <property type="match status" value="1"/>
</dbReference>
<dbReference type="InterPro" id="IPR011611">
    <property type="entry name" value="PfkB_dom"/>
</dbReference>
<dbReference type="GO" id="GO:0005829">
    <property type="term" value="C:cytosol"/>
    <property type="evidence" value="ECO:0007669"/>
    <property type="project" value="TreeGrafter"/>
</dbReference>
<dbReference type="Pfam" id="PF00294">
    <property type="entry name" value="PfkB"/>
    <property type="match status" value="1"/>
</dbReference>
<reference evidence="4 5" key="1">
    <citation type="journal article" date="2016" name="Nat. Commun.">
        <title>Thousands of microbial genomes shed light on interconnected biogeochemical processes in an aquifer system.</title>
        <authorList>
            <person name="Anantharaman K."/>
            <person name="Brown C.T."/>
            <person name="Hug L.A."/>
            <person name="Sharon I."/>
            <person name="Castelle C.J."/>
            <person name="Probst A.J."/>
            <person name="Thomas B.C."/>
            <person name="Singh A."/>
            <person name="Wilkins M.J."/>
            <person name="Karaoz U."/>
            <person name="Brodie E.L."/>
            <person name="Williams K.H."/>
            <person name="Hubbard S.S."/>
            <person name="Banfield J.F."/>
        </authorList>
    </citation>
    <scope>NUCLEOTIDE SEQUENCE [LARGE SCALE GENOMIC DNA]</scope>
</reference>
<accession>A0A1F4TKE7</accession>
<comment type="caution">
    <text evidence="4">The sequence shown here is derived from an EMBL/GenBank/DDBJ whole genome shotgun (WGS) entry which is preliminary data.</text>
</comment>
<gene>
    <name evidence="4" type="ORF">A2462_06305</name>
</gene>
<dbReference type="InterPro" id="IPR029056">
    <property type="entry name" value="Ribokinase-like"/>
</dbReference>
<dbReference type="PROSITE" id="PS00584">
    <property type="entry name" value="PFKB_KINASES_2"/>
    <property type="match status" value="1"/>
</dbReference>
<evidence type="ECO:0000313" key="4">
    <source>
        <dbReference type="EMBL" id="OGC33154.1"/>
    </source>
</evidence>
<dbReference type="InterPro" id="IPR002173">
    <property type="entry name" value="Carboh/pur_kinase_PfkB_CS"/>
</dbReference>
<keyword evidence="2 4" id="KW-0418">Kinase</keyword>